<comment type="caution">
    <text evidence="1">The sequence shown here is derived from an EMBL/GenBank/DDBJ whole genome shotgun (WGS) entry which is preliminary data.</text>
</comment>
<evidence type="ECO:0000313" key="1">
    <source>
        <dbReference type="EMBL" id="MCW0346194.1"/>
    </source>
</evidence>
<dbReference type="InterPro" id="IPR024753">
    <property type="entry name" value="AriR"/>
</dbReference>
<dbReference type="RefSeq" id="WP_028722273.1">
    <property type="nucleotide sequence ID" value="NZ_JANFVX010000025.1"/>
</dbReference>
<dbReference type="Pfam" id="PF10798">
    <property type="entry name" value="YmgB"/>
    <property type="match status" value="1"/>
</dbReference>
<organism evidence="1 2">
    <name type="scientific">Pantoea ananas</name>
    <name type="common">Erwinia uredovora</name>
    <dbReference type="NCBI Taxonomy" id="553"/>
    <lineage>
        <taxon>Bacteria</taxon>
        <taxon>Pseudomonadati</taxon>
        <taxon>Pseudomonadota</taxon>
        <taxon>Gammaproteobacteria</taxon>
        <taxon>Enterobacterales</taxon>
        <taxon>Erwiniaceae</taxon>
        <taxon>Pantoea</taxon>
    </lineage>
</organism>
<evidence type="ECO:0000313" key="2">
    <source>
        <dbReference type="Proteomes" id="UP001208888"/>
    </source>
</evidence>
<name>A0AAJ1D2R3_PANAN</name>
<dbReference type="Gene3D" id="1.20.5.5260">
    <property type="match status" value="1"/>
</dbReference>
<reference evidence="1" key="1">
    <citation type="submission" date="2022-06" db="EMBL/GenBank/DDBJ databases">
        <title>Dynamics of rice microbiomes reveals core vertical transmitted seed endophytes.</title>
        <authorList>
            <person name="Liao K."/>
            <person name="Zhang X."/>
        </authorList>
    </citation>
    <scope>NUCLEOTIDE SEQUENCE</scope>
    <source>
        <strain evidence="1">JT1-17</strain>
    </source>
</reference>
<dbReference type="NCBIfam" id="NF040640">
    <property type="entry name" value="YcgZ_fam"/>
    <property type="match status" value="1"/>
</dbReference>
<protein>
    <submittedName>
        <fullName evidence="1">Two-component-system connector protein YcgZ</fullName>
    </submittedName>
</protein>
<dbReference type="GO" id="GO:0071468">
    <property type="term" value="P:cellular response to acidic pH"/>
    <property type="evidence" value="ECO:0007669"/>
    <property type="project" value="InterPro"/>
</dbReference>
<sequence length="83" mass="9505">MHKNCPKSDAMSAIARYFERATLPTQQETLGTIVSEILRAGKILNRTAICTKLIRRLELSESSEEEQHFRELLSILFGRRSVN</sequence>
<dbReference type="Proteomes" id="UP001208888">
    <property type="component" value="Unassembled WGS sequence"/>
</dbReference>
<gene>
    <name evidence="1" type="ORF">NB703_004287</name>
</gene>
<dbReference type="AlphaFoldDB" id="A0AAJ1D2R3"/>
<accession>A0AAJ1D2R3</accession>
<proteinExistence type="predicted"/>
<dbReference type="EMBL" id="JANFVX010000025">
    <property type="protein sequence ID" value="MCW0346194.1"/>
    <property type="molecule type" value="Genomic_DNA"/>
</dbReference>